<dbReference type="RefSeq" id="WP_206656904.1">
    <property type="nucleotide sequence ID" value="NZ_CP071182.1"/>
</dbReference>
<feature type="transmembrane region" description="Helical" evidence="1">
    <location>
        <begin position="127"/>
        <end position="150"/>
    </location>
</feature>
<feature type="transmembrane region" description="Helical" evidence="1">
    <location>
        <begin position="196"/>
        <end position="217"/>
    </location>
</feature>
<dbReference type="EMBL" id="CP071182">
    <property type="protein sequence ID" value="QSO47560.1"/>
    <property type="molecule type" value="Genomic_DNA"/>
</dbReference>
<feature type="transmembrane region" description="Helical" evidence="1">
    <location>
        <begin position="229"/>
        <end position="249"/>
    </location>
</feature>
<feature type="transmembrane region" description="Helical" evidence="1">
    <location>
        <begin position="492"/>
        <end position="514"/>
    </location>
</feature>
<evidence type="ECO:0008006" key="4">
    <source>
        <dbReference type="Google" id="ProtNLM"/>
    </source>
</evidence>
<evidence type="ECO:0000313" key="3">
    <source>
        <dbReference type="Proteomes" id="UP000663505"/>
    </source>
</evidence>
<dbReference type="Proteomes" id="UP000663505">
    <property type="component" value="Chromosome"/>
</dbReference>
<feature type="transmembrane region" description="Helical" evidence="1">
    <location>
        <begin position="171"/>
        <end position="190"/>
    </location>
</feature>
<feature type="transmembrane region" description="Helical" evidence="1">
    <location>
        <begin position="437"/>
        <end position="460"/>
    </location>
</feature>
<keyword evidence="1" id="KW-0812">Transmembrane</keyword>
<feature type="transmembrane region" description="Helical" evidence="1">
    <location>
        <begin position="346"/>
        <end position="371"/>
    </location>
</feature>
<protein>
    <recommendedName>
        <fullName evidence="4">Transmembrane protein</fullName>
    </recommendedName>
</protein>
<feature type="transmembrane region" description="Helical" evidence="1">
    <location>
        <begin position="96"/>
        <end position="115"/>
    </location>
</feature>
<keyword evidence="3" id="KW-1185">Reference proteome</keyword>
<feature type="transmembrane region" description="Helical" evidence="1">
    <location>
        <begin position="296"/>
        <end position="316"/>
    </location>
</feature>
<reference evidence="2 3" key="1">
    <citation type="submission" date="2021-02" db="EMBL/GenBank/DDBJ databases">
        <title>Alicyclobacillus curvatus sp. nov. and Alicyclobacillus mengziensis sp. nov., two acidophilic bacteria isolated from acid mine drainage.</title>
        <authorList>
            <person name="Huang Y."/>
        </authorList>
    </citation>
    <scope>NUCLEOTIDE SEQUENCE [LARGE SCALE GENOMIC DNA]</scope>
    <source>
        <strain evidence="2 3">S30H14</strain>
    </source>
</reference>
<keyword evidence="1" id="KW-1133">Transmembrane helix</keyword>
<proteinExistence type="predicted"/>
<feature type="transmembrane region" description="Helical" evidence="1">
    <location>
        <begin position="467"/>
        <end position="486"/>
    </location>
</feature>
<evidence type="ECO:0000313" key="2">
    <source>
        <dbReference type="EMBL" id="QSO47560.1"/>
    </source>
</evidence>
<organism evidence="2 3">
    <name type="scientific">Alicyclobacillus mengziensis</name>
    <dbReference type="NCBI Taxonomy" id="2931921"/>
    <lineage>
        <taxon>Bacteria</taxon>
        <taxon>Bacillati</taxon>
        <taxon>Bacillota</taxon>
        <taxon>Bacilli</taxon>
        <taxon>Bacillales</taxon>
        <taxon>Alicyclobacillaceae</taxon>
        <taxon>Alicyclobacillus</taxon>
    </lineage>
</organism>
<feature type="transmembrane region" description="Helical" evidence="1">
    <location>
        <begin position="392"/>
        <end position="417"/>
    </location>
</feature>
<accession>A0A9X7VZ99</accession>
<evidence type="ECO:0000256" key="1">
    <source>
        <dbReference type="SAM" id="Phobius"/>
    </source>
</evidence>
<keyword evidence="1" id="KW-0472">Membrane</keyword>
<name>A0A9X7VZ99_9BACL</name>
<dbReference type="AlphaFoldDB" id="A0A9X7VZ99"/>
<feature type="transmembrane region" description="Helical" evidence="1">
    <location>
        <begin position="255"/>
        <end position="276"/>
    </location>
</feature>
<dbReference type="KEGG" id="afx:JZ786_00365"/>
<sequence length="529" mass="60197">MNTSKSNKPTLNDLLDTVLRRHTQPENVDEMTALLESMGWSDARARLLYGFSDVFELAAALWTLYDDDVQYRSHEELPTSSLPGTLMSYVRQFVRGMIFAFPMLLSIVSMLTLHFSLWSYEYVSEKYATAIAIGTILSFVSVGGFMQSIARRAFFYIFQGYYYMARRATFRFIRVGVTFSLSFSVLLYILDVLFPVLPYGMLTVSIAFYLVLNAIWLSVTTMYILKSEFIFTGLLAFGIGLVYVLFVLFHLNILAAQLMAMVVVAGLSILIVMYLFRRAERREDKGIRAKLPRTGVTVFSVSPYFIYGTLYFLLLFTDRVMAWTTYNPFTTYVIWFRGDYEIGLDFALVMLLVPMGVSEVLVSRMMNAVGFSQRRFRAVESPVMSRSYLRSFWYGYAIMGIVSVLCAIADYFAVQWLVDAHHNTIGKQIIMTPVTNYVFVLGLISYTILGAALLNAVIMFSLSRPDAVIRPLAFGVIANFVAGFLASRWFAYYAAVWGLLVGVTIFLILTTISVRKVLLQMDYHLYLLS</sequence>
<gene>
    <name evidence="2" type="ORF">JZ786_00365</name>
</gene>